<dbReference type="RefSeq" id="WP_014888822.1">
    <property type="nucleotide sequence ID" value="NC_018420.1"/>
</dbReference>
<dbReference type="KEGG" id="sehc:A35E_00214"/>
<dbReference type="AlphaFoldDB" id="J3TYN7"/>
<evidence type="ECO:0000313" key="13">
    <source>
        <dbReference type="EMBL" id="AFP85525.1"/>
    </source>
</evidence>
<dbReference type="STRING" id="134287.A35E_00214"/>
<feature type="transmembrane region" description="Helical" evidence="12">
    <location>
        <begin position="296"/>
        <end position="316"/>
    </location>
</feature>
<sequence precursor="true">MIITRYLVRETFKNQLAILLILLFVFFCQKLVRVLSATVNGEIPIKLVLSFLALGMPAIAQIILPLSLFLGLLITLRRMHIEAEIMIMYACGLGKILLIRATLILSLITMFFASINVIWLLPWSSRNHDLMMAESAANPRMVMMLDKQFKSIANGKVILFVQKVKNYELQHIFLAQIKPYGKVRPFFLIADRGYLTQKSDGSQLITLKQGVRYEGSALSGDFCINTFFQYQSVIDCKSIKIGRVDAEHMSLCQLWHSTGLNVSSEFHWRLTLVVSVLILAMMAVSFSIINPREKQILSVVPAMLLYLVFFLLQTLFRAKGAKGKLDPMMWMWIINTIYLLLGVAFNLWDSLFIRKFRQRF</sequence>
<keyword evidence="7" id="KW-0997">Cell inner membrane</keyword>
<evidence type="ECO:0000256" key="6">
    <source>
        <dbReference type="ARBA" id="ARBA00022475"/>
    </source>
</evidence>
<keyword evidence="8 12" id="KW-0812">Transmembrane</keyword>
<keyword evidence="6" id="KW-1003">Cell membrane</keyword>
<dbReference type="EMBL" id="CP003547">
    <property type="protein sequence ID" value="AFP85525.1"/>
    <property type="molecule type" value="Genomic_DNA"/>
</dbReference>
<evidence type="ECO:0000256" key="10">
    <source>
        <dbReference type="ARBA" id="ARBA00023136"/>
    </source>
</evidence>
<proteinExistence type="inferred from homology"/>
<gene>
    <name evidence="13" type="ORF">A35E_00214</name>
</gene>
<feature type="transmembrane region" description="Helical" evidence="12">
    <location>
        <begin position="97"/>
        <end position="121"/>
    </location>
</feature>
<dbReference type="PANTHER" id="PTHR33529:SF7">
    <property type="entry name" value="LIPOPOLYSACCHARIDE EXPORT SYSTEM PERMEASE PROTEIN LPTF"/>
    <property type="match status" value="1"/>
</dbReference>
<dbReference type="InterPro" id="IPR005495">
    <property type="entry name" value="LptG/LptF_permease"/>
</dbReference>
<keyword evidence="5" id="KW-0813">Transport</keyword>
<dbReference type="GO" id="GO:0043190">
    <property type="term" value="C:ATP-binding cassette (ABC) transporter complex"/>
    <property type="evidence" value="ECO:0007669"/>
    <property type="project" value="InterPro"/>
</dbReference>
<feature type="transmembrane region" description="Helical" evidence="12">
    <location>
        <begin position="266"/>
        <end position="289"/>
    </location>
</feature>
<keyword evidence="14" id="KW-1185">Reference proteome</keyword>
<evidence type="ECO:0000256" key="3">
    <source>
        <dbReference type="ARBA" id="ARBA00007725"/>
    </source>
</evidence>
<comment type="subcellular location">
    <subcellularLocation>
        <location evidence="2">Cell inner membrane</location>
        <topology evidence="2">Multi-pass membrane protein</topology>
    </subcellularLocation>
</comment>
<evidence type="ECO:0000256" key="8">
    <source>
        <dbReference type="ARBA" id="ARBA00022692"/>
    </source>
</evidence>
<evidence type="ECO:0000256" key="1">
    <source>
        <dbReference type="ARBA" id="ARBA00002265"/>
    </source>
</evidence>
<evidence type="ECO:0000256" key="2">
    <source>
        <dbReference type="ARBA" id="ARBA00004429"/>
    </source>
</evidence>
<name>J3TYN7_9ENTR</name>
<evidence type="ECO:0000256" key="7">
    <source>
        <dbReference type="ARBA" id="ARBA00022519"/>
    </source>
</evidence>
<evidence type="ECO:0000313" key="14">
    <source>
        <dbReference type="Proteomes" id="UP000003937"/>
    </source>
</evidence>
<evidence type="ECO:0000256" key="11">
    <source>
        <dbReference type="ARBA" id="ARBA00026081"/>
    </source>
</evidence>
<dbReference type="HOGENOM" id="CLU_028799_0_2_6"/>
<dbReference type="OrthoDB" id="9778062at2"/>
<comment type="similarity">
    <text evidence="3">Belongs to the LptF/LptG family.</text>
</comment>
<evidence type="ECO:0000256" key="4">
    <source>
        <dbReference type="ARBA" id="ARBA00014213"/>
    </source>
</evidence>
<feature type="transmembrane region" description="Helical" evidence="12">
    <location>
        <begin position="328"/>
        <end position="348"/>
    </location>
</feature>
<dbReference type="GO" id="GO:0015920">
    <property type="term" value="P:lipopolysaccharide transport"/>
    <property type="evidence" value="ECO:0007669"/>
    <property type="project" value="TreeGrafter"/>
</dbReference>
<dbReference type="PANTHER" id="PTHR33529">
    <property type="entry name" value="SLR0882 PROTEIN-RELATED"/>
    <property type="match status" value="1"/>
</dbReference>
<reference evidence="13 14" key="1">
    <citation type="journal article" date="2012" name="Mol. Biol. Evol.">
        <title>Genome reduction and co-evolution between the primary and secondary bacterial symbionts of psyllids.</title>
        <authorList>
            <person name="Sloan D.B."/>
            <person name="Moran N.A."/>
        </authorList>
    </citation>
    <scope>NUCLEOTIDE SEQUENCE [LARGE SCALE GENOMIC DNA]</scope>
    <source>
        <strain evidence="13">Hcub_S</strain>
    </source>
</reference>
<keyword evidence="9 12" id="KW-1133">Transmembrane helix</keyword>
<dbReference type="PATRIC" id="fig|134287.3.peg.204"/>
<dbReference type="NCBIfam" id="TIGR04407">
    <property type="entry name" value="LptF_YjgP"/>
    <property type="match status" value="1"/>
</dbReference>
<evidence type="ECO:0000256" key="9">
    <source>
        <dbReference type="ARBA" id="ARBA00022989"/>
    </source>
</evidence>
<feature type="transmembrane region" description="Helical" evidence="12">
    <location>
        <begin position="52"/>
        <end position="76"/>
    </location>
</feature>
<protein>
    <recommendedName>
        <fullName evidence="4">Lipopolysaccharide export system permease protein LptF</fullName>
    </recommendedName>
</protein>
<keyword evidence="10 12" id="KW-0472">Membrane</keyword>
<dbReference type="GO" id="GO:0055085">
    <property type="term" value="P:transmembrane transport"/>
    <property type="evidence" value="ECO:0007669"/>
    <property type="project" value="InterPro"/>
</dbReference>
<accession>J3TYN7</accession>
<evidence type="ECO:0000256" key="12">
    <source>
        <dbReference type="SAM" id="Phobius"/>
    </source>
</evidence>
<dbReference type="Pfam" id="PF03739">
    <property type="entry name" value="LptF_LptG"/>
    <property type="match status" value="1"/>
</dbReference>
<comment type="subunit">
    <text evidence="11">Component of the lipopolysaccharide transport and assembly complex. The LptBFG transporter is composed of two ATP-binding proteins (LptB) and two transmembrane proteins (LptF and LptG).</text>
</comment>
<organism evidence="13 14">
    <name type="scientific">secondary endosymbiont of Heteropsylla cubana</name>
    <dbReference type="NCBI Taxonomy" id="134287"/>
    <lineage>
        <taxon>Bacteria</taxon>
        <taxon>Pseudomonadati</taxon>
        <taxon>Pseudomonadota</taxon>
        <taxon>Gammaproteobacteria</taxon>
        <taxon>Enterobacterales</taxon>
        <taxon>Enterobacteriaceae</taxon>
        <taxon>aphid secondary symbionts</taxon>
    </lineage>
</organism>
<comment type="function">
    <text evidence="1">Part of the ABC transporter complex LptBFG involved in the translocation of lipopolysaccharide (LPS) from the inner membrane to the outer membrane.</text>
</comment>
<dbReference type="Proteomes" id="UP000003937">
    <property type="component" value="Chromosome"/>
</dbReference>
<dbReference type="InterPro" id="IPR030922">
    <property type="entry name" value="LptF"/>
</dbReference>
<evidence type="ECO:0000256" key="5">
    <source>
        <dbReference type="ARBA" id="ARBA00022448"/>
    </source>
</evidence>